<dbReference type="PROSITE" id="PS51257">
    <property type="entry name" value="PROKAR_LIPOPROTEIN"/>
    <property type="match status" value="1"/>
</dbReference>
<protein>
    <recommendedName>
        <fullName evidence="4">Lipoprotein</fullName>
    </recommendedName>
</protein>
<sequence length="161" mass="18526">MSKAVYNPKSKTFLSRFLLVIFAVGITASCSVPAMTNPDSYQRKHEVYAVDFNPNNLNNIEISKMEEGDWIEMGQVKNGQNSKYTISIEDDHLIVTANDSPMDVPNYKTWINYAMQELGYTVSSPYDVFETVEEGWIYAIDLDEFPLVEAEEHRMIMYENK</sequence>
<gene>
    <name evidence="2" type="ORF">RM529_07585</name>
</gene>
<evidence type="ECO:0008006" key="4">
    <source>
        <dbReference type="Google" id="ProtNLM"/>
    </source>
</evidence>
<reference evidence="2 3" key="1">
    <citation type="submission" date="2023-09" db="EMBL/GenBank/DDBJ databases">
        <authorList>
            <person name="Rey-Velasco X."/>
        </authorList>
    </citation>
    <scope>NUCLEOTIDE SEQUENCE [LARGE SCALE GENOMIC DNA]</scope>
    <source>
        <strain evidence="2 3">F297</strain>
    </source>
</reference>
<keyword evidence="1" id="KW-0732">Signal</keyword>
<evidence type="ECO:0000313" key="3">
    <source>
        <dbReference type="Proteomes" id="UP001248819"/>
    </source>
</evidence>
<proteinExistence type="predicted"/>
<name>A0ABU3CUG8_9FLAO</name>
<dbReference type="Proteomes" id="UP001248819">
    <property type="component" value="Unassembled WGS sequence"/>
</dbReference>
<feature type="chain" id="PRO_5045253274" description="Lipoprotein" evidence="1">
    <location>
        <begin position="35"/>
        <end position="161"/>
    </location>
</feature>
<accession>A0ABU3CUG8</accession>
<dbReference type="RefSeq" id="WP_311484203.1">
    <property type="nucleotide sequence ID" value="NZ_JAVRHP010000030.1"/>
</dbReference>
<comment type="caution">
    <text evidence="2">The sequence shown here is derived from an EMBL/GenBank/DDBJ whole genome shotgun (WGS) entry which is preliminary data.</text>
</comment>
<organism evidence="2 3">
    <name type="scientific">Autumnicola edwardsiae</name>
    <dbReference type="NCBI Taxonomy" id="3075594"/>
    <lineage>
        <taxon>Bacteria</taxon>
        <taxon>Pseudomonadati</taxon>
        <taxon>Bacteroidota</taxon>
        <taxon>Flavobacteriia</taxon>
        <taxon>Flavobacteriales</taxon>
        <taxon>Flavobacteriaceae</taxon>
        <taxon>Autumnicola</taxon>
    </lineage>
</organism>
<evidence type="ECO:0000256" key="1">
    <source>
        <dbReference type="SAM" id="SignalP"/>
    </source>
</evidence>
<keyword evidence="3" id="KW-1185">Reference proteome</keyword>
<evidence type="ECO:0000313" key="2">
    <source>
        <dbReference type="EMBL" id="MDT0650001.1"/>
    </source>
</evidence>
<feature type="signal peptide" evidence="1">
    <location>
        <begin position="1"/>
        <end position="34"/>
    </location>
</feature>
<dbReference type="EMBL" id="JAVRHP010000030">
    <property type="protein sequence ID" value="MDT0650001.1"/>
    <property type="molecule type" value="Genomic_DNA"/>
</dbReference>